<dbReference type="EMBL" id="QBMP01000332">
    <property type="protein sequence ID" value="PZO46005.1"/>
    <property type="molecule type" value="Genomic_DNA"/>
</dbReference>
<evidence type="ECO:0000313" key="2">
    <source>
        <dbReference type="EMBL" id="PZO46005.1"/>
    </source>
</evidence>
<reference evidence="2 3" key="2">
    <citation type="submission" date="2018-06" db="EMBL/GenBank/DDBJ databases">
        <title>Metagenomic assembly of (sub)arctic Cyanobacteria and their associated microbiome from non-axenic cultures.</title>
        <authorList>
            <person name="Baurain D."/>
        </authorList>
    </citation>
    <scope>NUCLEOTIDE SEQUENCE [LARGE SCALE GENOMIC DNA]</scope>
    <source>
        <strain evidence="2">ULC027bin1</strain>
    </source>
</reference>
<dbReference type="InterPro" id="IPR036282">
    <property type="entry name" value="Glutathione-S-Trfase_C_sf"/>
</dbReference>
<dbReference type="AlphaFoldDB" id="A0A2W4YHD2"/>
<comment type="caution">
    <text evidence="2">The sequence shown here is derived from an EMBL/GenBank/DDBJ whole genome shotgun (WGS) entry which is preliminary data.</text>
</comment>
<reference evidence="3" key="1">
    <citation type="submission" date="2018-04" db="EMBL/GenBank/DDBJ databases">
        <authorList>
            <person name="Cornet L."/>
        </authorList>
    </citation>
    <scope>NUCLEOTIDE SEQUENCE [LARGE SCALE GENOMIC DNA]</scope>
</reference>
<feature type="non-terminal residue" evidence="2">
    <location>
        <position position="1"/>
    </location>
</feature>
<name>A0A2W4YHD2_9CYAN</name>
<evidence type="ECO:0000259" key="1">
    <source>
        <dbReference type="PROSITE" id="PS50405"/>
    </source>
</evidence>
<dbReference type="SUPFAM" id="SSF47616">
    <property type="entry name" value="GST C-terminal domain-like"/>
    <property type="match status" value="1"/>
</dbReference>
<dbReference type="CDD" id="cd00299">
    <property type="entry name" value="GST_C_family"/>
    <property type="match status" value="1"/>
</dbReference>
<dbReference type="InterPro" id="IPR010987">
    <property type="entry name" value="Glutathione-S-Trfase_C-like"/>
</dbReference>
<dbReference type="InterPro" id="IPR004046">
    <property type="entry name" value="GST_C"/>
</dbReference>
<accession>A0A2W4YHD2</accession>
<sequence length="113" mass="12102">KETGKALSPHAFLLPNKPIQRVIVPSQGGTTDLEKIEAAIAPIKTAIAAIESLIVGSPYLLGSTISLADYHLIPIFVYFSKTPEFAETTAQAGQLLAWWNSVSSLPILQKICA</sequence>
<dbReference type="Gene3D" id="1.20.1050.10">
    <property type="match status" value="1"/>
</dbReference>
<feature type="domain" description="GST C-terminal" evidence="1">
    <location>
        <begin position="1"/>
        <end position="113"/>
    </location>
</feature>
<dbReference type="PROSITE" id="PS50405">
    <property type="entry name" value="GST_CTER"/>
    <property type="match status" value="1"/>
</dbReference>
<proteinExistence type="predicted"/>
<dbReference type="Pfam" id="PF00043">
    <property type="entry name" value="GST_C"/>
    <property type="match status" value="1"/>
</dbReference>
<organism evidence="2 3">
    <name type="scientific">Phormidesmis priestleyi</name>
    <dbReference type="NCBI Taxonomy" id="268141"/>
    <lineage>
        <taxon>Bacteria</taxon>
        <taxon>Bacillati</taxon>
        <taxon>Cyanobacteriota</taxon>
        <taxon>Cyanophyceae</taxon>
        <taxon>Leptolyngbyales</taxon>
        <taxon>Leptolyngbyaceae</taxon>
        <taxon>Phormidesmis</taxon>
    </lineage>
</organism>
<protein>
    <recommendedName>
        <fullName evidence="1">GST C-terminal domain-containing protein</fullName>
    </recommendedName>
</protein>
<dbReference type="Proteomes" id="UP000249794">
    <property type="component" value="Unassembled WGS sequence"/>
</dbReference>
<gene>
    <name evidence="2" type="ORF">DCF15_20970</name>
</gene>
<evidence type="ECO:0000313" key="3">
    <source>
        <dbReference type="Proteomes" id="UP000249794"/>
    </source>
</evidence>